<gene>
    <name evidence="2" type="ORF">ACH5RR_012776</name>
</gene>
<protein>
    <submittedName>
        <fullName evidence="2">Uncharacterized protein</fullName>
    </submittedName>
</protein>
<reference evidence="2 3" key="1">
    <citation type="submission" date="2024-11" db="EMBL/GenBank/DDBJ databases">
        <title>A near-complete genome assembly of Cinchona calisaya.</title>
        <authorList>
            <person name="Lian D.C."/>
            <person name="Zhao X.W."/>
            <person name="Wei L."/>
        </authorList>
    </citation>
    <scope>NUCLEOTIDE SEQUENCE [LARGE SCALE GENOMIC DNA]</scope>
    <source>
        <tissue evidence="2">Nenye</tissue>
    </source>
</reference>
<comment type="caution">
    <text evidence="2">The sequence shown here is derived from an EMBL/GenBank/DDBJ whole genome shotgun (WGS) entry which is preliminary data.</text>
</comment>
<proteinExistence type="predicted"/>
<organism evidence="2 3">
    <name type="scientific">Cinchona calisaya</name>
    <dbReference type="NCBI Taxonomy" id="153742"/>
    <lineage>
        <taxon>Eukaryota</taxon>
        <taxon>Viridiplantae</taxon>
        <taxon>Streptophyta</taxon>
        <taxon>Embryophyta</taxon>
        <taxon>Tracheophyta</taxon>
        <taxon>Spermatophyta</taxon>
        <taxon>Magnoliopsida</taxon>
        <taxon>eudicotyledons</taxon>
        <taxon>Gunneridae</taxon>
        <taxon>Pentapetalae</taxon>
        <taxon>asterids</taxon>
        <taxon>lamiids</taxon>
        <taxon>Gentianales</taxon>
        <taxon>Rubiaceae</taxon>
        <taxon>Cinchonoideae</taxon>
        <taxon>Cinchoneae</taxon>
        <taxon>Cinchona</taxon>
    </lineage>
</organism>
<dbReference type="AlphaFoldDB" id="A0ABD3ACD0"/>
<feature type="region of interest" description="Disordered" evidence="1">
    <location>
        <begin position="140"/>
        <end position="159"/>
    </location>
</feature>
<sequence>MIQGHSLRDCPQSDLERIMITLMIKARRWSSKIPANRGYTKHQKMWVVTAPKGISKWILKTKDPGPSVVPSQDAIPTALPQADSQPQNMQPIMKEKFQEPKDIPISETPNAISDQLGLVIPDNNCLSTDITDDQVEAIVKEDDDGTLSTNDTPNNSLDDRPSRLEALQHFSSTLARKKINVETNQYIISSQTWKRMLKEKDLVEGSICALPEEGKVSLWFDYWSRQALVQCNEPPIADLSLNQAWERAQWNWIVILNCYPTMNLD</sequence>
<evidence type="ECO:0000313" key="3">
    <source>
        <dbReference type="Proteomes" id="UP001630127"/>
    </source>
</evidence>
<accession>A0ABD3ACD0</accession>
<feature type="compositionally biased region" description="Polar residues" evidence="1">
    <location>
        <begin position="146"/>
        <end position="156"/>
    </location>
</feature>
<name>A0ABD3ACD0_9GENT</name>
<evidence type="ECO:0000313" key="2">
    <source>
        <dbReference type="EMBL" id="KAL3528120.1"/>
    </source>
</evidence>
<dbReference type="EMBL" id="JBJUIK010000005">
    <property type="protein sequence ID" value="KAL3528120.1"/>
    <property type="molecule type" value="Genomic_DNA"/>
</dbReference>
<keyword evidence="3" id="KW-1185">Reference proteome</keyword>
<evidence type="ECO:0000256" key="1">
    <source>
        <dbReference type="SAM" id="MobiDB-lite"/>
    </source>
</evidence>
<dbReference type="Proteomes" id="UP001630127">
    <property type="component" value="Unassembled WGS sequence"/>
</dbReference>